<protein>
    <recommendedName>
        <fullName evidence="9">TRC8-like N-terminal domain-containing protein</fullName>
    </recommendedName>
</protein>
<keyword evidence="7 8" id="KW-0472">Membrane</keyword>
<organism evidence="10 11">
    <name type="scientific">Pocillopora damicornis</name>
    <name type="common">Cauliflower coral</name>
    <name type="synonym">Millepora damicornis</name>
    <dbReference type="NCBI Taxonomy" id="46731"/>
    <lineage>
        <taxon>Eukaryota</taxon>
        <taxon>Metazoa</taxon>
        <taxon>Cnidaria</taxon>
        <taxon>Anthozoa</taxon>
        <taxon>Hexacorallia</taxon>
        <taxon>Scleractinia</taxon>
        <taxon>Astrocoeniina</taxon>
        <taxon>Pocilloporidae</taxon>
        <taxon>Pocillopora</taxon>
    </lineage>
</organism>
<accession>A0A3M6UYA2</accession>
<comment type="caution">
    <text evidence="10">The sequence shown here is derived from an EMBL/GenBank/DDBJ whole genome shotgun (WGS) entry which is preliminary data.</text>
</comment>
<proteinExistence type="predicted"/>
<evidence type="ECO:0000256" key="4">
    <source>
        <dbReference type="ARBA" id="ARBA00022771"/>
    </source>
</evidence>
<dbReference type="Proteomes" id="UP000275408">
    <property type="component" value="Unassembled WGS sequence"/>
</dbReference>
<keyword evidence="3" id="KW-0479">Metal-binding</keyword>
<evidence type="ECO:0000256" key="5">
    <source>
        <dbReference type="ARBA" id="ARBA00022833"/>
    </source>
</evidence>
<feature type="transmembrane region" description="Helical" evidence="8">
    <location>
        <begin position="415"/>
        <end position="442"/>
    </location>
</feature>
<dbReference type="GO" id="GO:0016020">
    <property type="term" value="C:membrane"/>
    <property type="evidence" value="ECO:0007669"/>
    <property type="project" value="UniProtKB-SubCell"/>
</dbReference>
<evidence type="ECO:0000256" key="6">
    <source>
        <dbReference type="ARBA" id="ARBA00022989"/>
    </source>
</evidence>
<feature type="domain" description="TRC8-like N-terminal" evidence="9">
    <location>
        <begin position="19"/>
        <end position="510"/>
    </location>
</feature>
<feature type="transmembrane region" description="Helical" evidence="8">
    <location>
        <begin position="120"/>
        <end position="140"/>
    </location>
</feature>
<feature type="transmembrane region" description="Helical" evidence="8">
    <location>
        <begin position="454"/>
        <end position="480"/>
    </location>
</feature>
<feature type="transmembrane region" description="Helical" evidence="8">
    <location>
        <begin position="342"/>
        <end position="363"/>
    </location>
</feature>
<feature type="transmembrane region" description="Helical" evidence="8">
    <location>
        <begin position="52"/>
        <end position="70"/>
    </location>
</feature>
<dbReference type="GO" id="GO:0061630">
    <property type="term" value="F:ubiquitin protein ligase activity"/>
    <property type="evidence" value="ECO:0007669"/>
    <property type="project" value="TreeGrafter"/>
</dbReference>
<name>A0A3M6UYA2_POCDA</name>
<feature type="transmembrane region" description="Helical" evidence="8">
    <location>
        <begin position="183"/>
        <end position="204"/>
    </location>
</feature>
<keyword evidence="2 8" id="KW-0812">Transmembrane</keyword>
<evidence type="ECO:0000259" key="9">
    <source>
        <dbReference type="Pfam" id="PF13705"/>
    </source>
</evidence>
<keyword evidence="5" id="KW-0862">Zinc</keyword>
<dbReference type="Pfam" id="PF13705">
    <property type="entry name" value="TRC8_N"/>
    <property type="match status" value="1"/>
</dbReference>
<reference evidence="10 11" key="1">
    <citation type="journal article" date="2018" name="Sci. Rep.">
        <title>Comparative analysis of the Pocillopora damicornis genome highlights role of immune system in coral evolution.</title>
        <authorList>
            <person name="Cunning R."/>
            <person name="Bay R.A."/>
            <person name="Gillette P."/>
            <person name="Baker A.C."/>
            <person name="Traylor-Knowles N."/>
        </authorList>
    </citation>
    <scope>NUCLEOTIDE SEQUENCE [LARGE SCALE GENOMIC DNA]</scope>
    <source>
        <strain evidence="10">RSMAS</strain>
        <tissue evidence="10">Whole animal</tissue>
    </source>
</reference>
<keyword evidence="6 8" id="KW-1133">Transmembrane helix</keyword>
<keyword evidence="11" id="KW-1185">Reference proteome</keyword>
<feature type="transmembrane region" description="Helical" evidence="8">
    <location>
        <begin position="277"/>
        <end position="297"/>
    </location>
</feature>
<gene>
    <name evidence="10" type="ORF">pdam_00019439</name>
</gene>
<dbReference type="EMBL" id="RCHS01000471">
    <property type="protein sequence ID" value="RMX58676.1"/>
    <property type="molecule type" value="Genomic_DNA"/>
</dbReference>
<evidence type="ECO:0000256" key="1">
    <source>
        <dbReference type="ARBA" id="ARBA00004141"/>
    </source>
</evidence>
<evidence type="ECO:0000256" key="3">
    <source>
        <dbReference type="ARBA" id="ARBA00022723"/>
    </source>
</evidence>
<dbReference type="GO" id="GO:0036503">
    <property type="term" value="P:ERAD pathway"/>
    <property type="evidence" value="ECO:0007669"/>
    <property type="project" value="TreeGrafter"/>
</dbReference>
<dbReference type="InterPro" id="IPR025754">
    <property type="entry name" value="TRC8_N_dom"/>
</dbReference>
<dbReference type="PANTHER" id="PTHR22763:SF191">
    <property type="entry name" value="RING FINGER PROTEIN 145 HOMOLOG"/>
    <property type="match status" value="1"/>
</dbReference>
<sequence>MEPSTLWSSMKTYYFRYENVILRVPFCFVLQLGTYFDKIVQGSGEGSKPSHEIAAVICGLVGTIGVITNLSYLQKFFVWLIEEVVLLVAFAAIVAYGPSDAKEDFLWSSSNPNVSSHLDVTYGYSLLYAQVFVAVSVAIVPRKWAAVSAKQTVGIFIIFPVIIQLLSLPFVKASSILRDVCLGYIVFATVIQAYKACLGILQLLQEVPGLIKDTCRIVITFGWLDFFVYHWRRVNLGQVLMITWLMKCLALFNLLLIGTHSFPIAFSGSLIYCFDSLLDLAGASLIIGFVANLILDFTSTLMKGNIERPMEERQQEQWNNSVSFFLLSVQVGISSVPTQQRLMLIGLVLFVTLSLFLQSMYELAEPALMSLGATYTGVFTSKHLRTLGVCLLILVLPGYMIIVLCQMFTFDAWLFVIISSNLVTIVQVMGSLIIYGLFVSNVHSESQMKDLDDYVYYINAGSKVFEFLVAVVVLGYTAWATLTGEWNYIGALVISMHAYFNVYKRAQEGWNNFLLRRNAVKRLNSLQWATEEQLEQLNDVCCICYEVLDRAKFVLKKMALCARQMPYVSCRHFTTGLTITCPAAHGCCWSQYVVLISGFLGKESRVLSSPKGEEGVTNIV</sequence>
<dbReference type="GO" id="GO:0043161">
    <property type="term" value="P:proteasome-mediated ubiquitin-dependent protein catabolic process"/>
    <property type="evidence" value="ECO:0007669"/>
    <property type="project" value="TreeGrafter"/>
</dbReference>
<feature type="transmembrane region" description="Helical" evidence="8">
    <location>
        <begin position="152"/>
        <end position="171"/>
    </location>
</feature>
<feature type="transmembrane region" description="Helical" evidence="8">
    <location>
        <begin position="20"/>
        <end position="40"/>
    </location>
</feature>
<evidence type="ECO:0000256" key="2">
    <source>
        <dbReference type="ARBA" id="ARBA00022692"/>
    </source>
</evidence>
<dbReference type="GO" id="GO:0008270">
    <property type="term" value="F:zinc ion binding"/>
    <property type="evidence" value="ECO:0007669"/>
    <property type="project" value="UniProtKB-KW"/>
</dbReference>
<dbReference type="GO" id="GO:0012505">
    <property type="term" value="C:endomembrane system"/>
    <property type="evidence" value="ECO:0007669"/>
    <property type="project" value="TreeGrafter"/>
</dbReference>
<evidence type="ECO:0000313" key="11">
    <source>
        <dbReference type="Proteomes" id="UP000275408"/>
    </source>
</evidence>
<feature type="transmembrane region" description="Helical" evidence="8">
    <location>
        <begin position="76"/>
        <end position="99"/>
    </location>
</feature>
<feature type="transmembrane region" description="Helical" evidence="8">
    <location>
        <begin position="384"/>
        <end position="409"/>
    </location>
</feature>
<evidence type="ECO:0000256" key="8">
    <source>
        <dbReference type="SAM" id="Phobius"/>
    </source>
</evidence>
<dbReference type="InterPro" id="IPR050731">
    <property type="entry name" value="HRD1_E3_ubiq-ligases"/>
</dbReference>
<comment type="subcellular location">
    <subcellularLocation>
        <location evidence="1">Membrane</location>
        <topology evidence="1">Multi-pass membrane protein</topology>
    </subcellularLocation>
</comment>
<dbReference type="STRING" id="46731.A0A3M6UYA2"/>
<feature type="transmembrane region" description="Helical" evidence="8">
    <location>
        <begin position="250"/>
        <end position="271"/>
    </location>
</feature>
<evidence type="ECO:0000313" key="10">
    <source>
        <dbReference type="EMBL" id="RMX58676.1"/>
    </source>
</evidence>
<dbReference type="AlphaFoldDB" id="A0A3M6UYA2"/>
<keyword evidence="4" id="KW-0863">Zinc-finger</keyword>
<evidence type="ECO:0000256" key="7">
    <source>
        <dbReference type="ARBA" id="ARBA00023136"/>
    </source>
</evidence>
<dbReference type="PANTHER" id="PTHR22763">
    <property type="entry name" value="RING ZINC FINGER PROTEIN"/>
    <property type="match status" value="1"/>
</dbReference>
<dbReference type="OrthoDB" id="4348522at2759"/>